<feature type="compositionally biased region" description="Basic and acidic residues" evidence="1">
    <location>
        <begin position="40"/>
        <end position="52"/>
    </location>
</feature>
<evidence type="ECO:0000256" key="1">
    <source>
        <dbReference type="SAM" id="MobiDB-lite"/>
    </source>
</evidence>
<proteinExistence type="predicted"/>
<name>A0A803NH12_CANSA</name>
<dbReference type="Gramene" id="evm.model.01.1428">
    <property type="protein sequence ID" value="cds.evm.model.01.1428"/>
    <property type="gene ID" value="evm.TU.01.1428"/>
</dbReference>
<dbReference type="Proteomes" id="UP000596661">
    <property type="component" value="Chromosome 1"/>
</dbReference>
<dbReference type="EMBL" id="UZAU01000028">
    <property type="status" value="NOT_ANNOTATED_CDS"/>
    <property type="molecule type" value="Genomic_DNA"/>
</dbReference>
<dbReference type="EnsemblPlants" id="evm.model.01.1428">
    <property type="protein sequence ID" value="cds.evm.model.01.1428"/>
    <property type="gene ID" value="evm.TU.01.1428"/>
</dbReference>
<protein>
    <submittedName>
        <fullName evidence="2">Uncharacterized protein</fullName>
    </submittedName>
</protein>
<accession>A0A803NH12</accession>
<evidence type="ECO:0000313" key="3">
    <source>
        <dbReference type="Proteomes" id="UP000596661"/>
    </source>
</evidence>
<feature type="region of interest" description="Disordered" evidence="1">
    <location>
        <begin position="33"/>
        <end position="52"/>
    </location>
</feature>
<reference evidence="2" key="2">
    <citation type="submission" date="2021-03" db="UniProtKB">
        <authorList>
            <consortium name="EnsemblPlants"/>
        </authorList>
    </citation>
    <scope>IDENTIFICATION</scope>
</reference>
<keyword evidence="3" id="KW-1185">Reference proteome</keyword>
<organism evidence="2 3">
    <name type="scientific">Cannabis sativa</name>
    <name type="common">Hemp</name>
    <name type="synonym">Marijuana</name>
    <dbReference type="NCBI Taxonomy" id="3483"/>
    <lineage>
        <taxon>Eukaryota</taxon>
        <taxon>Viridiplantae</taxon>
        <taxon>Streptophyta</taxon>
        <taxon>Embryophyta</taxon>
        <taxon>Tracheophyta</taxon>
        <taxon>Spermatophyta</taxon>
        <taxon>Magnoliopsida</taxon>
        <taxon>eudicotyledons</taxon>
        <taxon>Gunneridae</taxon>
        <taxon>Pentapetalae</taxon>
        <taxon>rosids</taxon>
        <taxon>fabids</taxon>
        <taxon>Rosales</taxon>
        <taxon>Cannabaceae</taxon>
        <taxon>Cannabis</taxon>
    </lineage>
</organism>
<sequence length="301" mass="33339">MRTKMEAEFGGLLVGLGDEVAFTIRKRSRLVNAAPPAQDSSREKSSAASADERSPINVSLNWYGATSGQMINFDKSVVCFSPNVLNSKKDYLVDLFGVKRVECHENYLGLPCFAGIARRGHILKSLDPTEVGSGLDINFYSNNWIPSILPGLVSTPPRLDGLAKASLLRDTSGGWNKELIRFSFLDNEDMTILSIPWSNNDVSEKTYLNFENSGWFTIKSGNRLTCHNLALTRASPSNGFSGWWKKIWSLNLPPKDVASVVRLCSVLPTSKWVPPPRGILKVNTYDALFDKSLQWIGYGDS</sequence>
<dbReference type="AlphaFoldDB" id="A0A803NH12"/>
<reference evidence="2" key="1">
    <citation type="submission" date="2018-11" db="EMBL/GenBank/DDBJ databases">
        <authorList>
            <person name="Grassa J C."/>
        </authorList>
    </citation>
    <scope>NUCLEOTIDE SEQUENCE [LARGE SCALE GENOMIC DNA]</scope>
</reference>
<evidence type="ECO:0000313" key="2">
    <source>
        <dbReference type="EnsemblPlants" id="cds.evm.model.01.1428"/>
    </source>
</evidence>